<dbReference type="InterPro" id="IPR029058">
    <property type="entry name" value="AB_hydrolase_fold"/>
</dbReference>
<dbReference type="Proteomes" id="UP001344251">
    <property type="component" value="Chromosome"/>
</dbReference>
<protein>
    <recommendedName>
        <fullName evidence="4">Carboxylic ester hydrolase</fullName>
        <ecNumber evidence="4">3.1.1.-</ecNumber>
    </recommendedName>
</protein>
<dbReference type="InterPro" id="IPR019826">
    <property type="entry name" value="Carboxylesterase_B_AS"/>
</dbReference>
<accession>A0ABZ1FV35</accession>
<reference evidence="7 8" key="1">
    <citation type="submission" date="2022-10" db="EMBL/GenBank/DDBJ databases">
        <title>The complete genomes of actinobacterial strains from the NBC collection.</title>
        <authorList>
            <person name="Joergensen T.S."/>
            <person name="Alvarez Arevalo M."/>
            <person name="Sterndorff E.B."/>
            <person name="Faurdal D."/>
            <person name="Vuksanovic O."/>
            <person name="Mourched A.-S."/>
            <person name="Charusanti P."/>
            <person name="Shaw S."/>
            <person name="Blin K."/>
            <person name="Weber T."/>
        </authorList>
    </citation>
    <scope>NUCLEOTIDE SEQUENCE [LARGE SCALE GENOMIC DNA]</scope>
    <source>
        <strain evidence="7 8">NBC 01774</strain>
    </source>
</reference>
<feature type="domain" description="Carboxylesterase type B" evidence="6">
    <location>
        <begin position="5"/>
        <end position="462"/>
    </location>
</feature>
<dbReference type="RefSeq" id="WP_326623800.1">
    <property type="nucleotide sequence ID" value="NZ_CP109106.1"/>
</dbReference>
<proteinExistence type="inferred from homology"/>
<organism evidence="7 8">
    <name type="scientific">Streptomyces decoyicus</name>
    <dbReference type="NCBI Taxonomy" id="249567"/>
    <lineage>
        <taxon>Bacteria</taxon>
        <taxon>Bacillati</taxon>
        <taxon>Actinomycetota</taxon>
        <taxon>Actinomycetes</taxon>
        <taxon>Kitasatosporales</taxon>
        <taxon>Streptomycetaceae</taxon>
        <taxon>Streptomyces</taxon>
    </lineage>
</organism>
<comment type="similarity">
    <text evidence="2">Belongs to the 'GDXG' lipolytic enzyme family.</text>
</comment>
<evidence type="ECO:0000256" key="2">
    <source>
        <dbReference type="ARBA" id="ARBA00010515"/>
    </source>
</evidence>
<evidence type="ECO:0000256" key="1">
    <source>
        <dbReference type="ARBA" id="ARBA00005964"/>
    </source>
</evidence>
<evidence type="ECO:0000256" key="4">
    <source>
        <dbReference type="RuleBase" id="RU361235"/>
    </source>
</evidence>
<comment type="similarity">
    <text evidence="1 4">Belongs to the type-B carboxylesterase/lipase family.</text>
</comment>
<dbReference type="InterPro" id="IPR002018">
    <property type="entry name" value="CarbesteraseB"/>
</dbReference>
<keyword evidence="8" id="KW-1185">Reference proteome</keyword>
<dbReference type="PROSITE" id="PS00122">
    <property type="entry name" value="CARBOXYLESTERASE_B_1"/>
    <property type="match status" value="1"/>
</dbReference>
<dbReference type="InterPro" id="IPR002168">
    <property type="entry name" value="Lipase_GDXG_HIS_AS"/>
</dbReference>
<name>A0ABZ1FV35_9ACTN</name>
<evidence type="ECO:0000313" key="8">
    <source>
        <dbReference type="Proteomes" id="UP001344251"/>
    </source>
</evidence>
<keyword evidence="3 4" id="KW-0378">Hydrolase</keyword>
<dbReference type="EMBL" id="CP109106">
    <property type="protein sequence ID" value="WSB74270.1"/>
    <property type="molecule type" value="Genomic_DNA"/>
</dbReference>
<evidence type="ECO:0000313" key="7">
    <source>
        <dbReference type="EMBL" id="WSB74270.1"/>
    </source>
</evidence>
<sequence length="478" mass="49712">MQHSSPVVETSSGAVRGLRDRFGDLYRAIPYARAPHGARRFAPPAPHPGWSGVRNATQPSPTAPQPVRAFGRLDMTPYFGPGWVPGDEYLTVDIRTPAADGEQRPVMVFVHGGGFVTGSNRAALYDGKAFARDGVVLVTVNYRVGIPGFLDLPGAPPNRGLLDVLAALRWVRDTISSFGGDPGNVTVFGQSAGATITGALLATPEAGGLFRRAIIQSGTGTGAFTPEQAQRVTETAAKALGVRATAEPFAALPDERFLGILPELAGLDLRTATARDPLLGLSPFGLVLPVQPADALTEGPAAEVSVLIGSNTEEGNLYLVPQGKLESSTEADVLALASAGYAEPAAAVAACRAARPGAPPGELRSALLGEALFGAGSTRMARAHSRISGRRTHVYSFAQRSTALDGRLGAAHTVELPYVFDLADEPWLHGDSGLLGPDAAPAGLAEAMHGAWIAFARDGEPGWAAYDPQQPVVKVFGG</sequence>
<dbReference type="InterPro" id="IPR050309">
    <property type="entry name" value="Type-B_Carboxylest/Lipase"/>
</dbReference>
<dbReference type="Gene3D" id="3.40.50.1820">
    <property type="entry name" value="alpha/beta hydrolase"/>
    <property type="match status" value="1"/>
</dbReference>
<evidence type="ECO:0000259" key="6">
    <source>
        <dbReference type="Pfam" id="PF00135"/>
    </source>
</evidence>
<evidence type="ECO:0000256" key="5">
    <source>
        <dbReference type="SAM" id="MobiDB-lite"/>
    </source>
</evidence>
<dbReference type="SUPFAM" id="SSF53474">
    <property type="entry name" value="alpha/beta-Hydrolases"/>
    <property type="match status" value="1"/>
</dbReference>
<dbReference type="PANTHER" id="PTHR11559">
    <property type="entry name" value="CARBOXYLESTERASE"/>
    <property type="match status" value="1"/>
</dbReference>
<evidence type="ECO:0000256" key="3">
    <source>
        <dbReference type="ARBA" id="ARBA00022801"/>
    </source>
</evidence>
<dbReference type="PROSITE" id="PS01173">
    <property type="entry name" value="LIPASE_GDXG_HIS"/>
    <property type="match status" value="1"/>
</dbReference>
<gene>
    <name evidence="7" type="ORF">OG863_37745</name>
</gene>
<dbReference type="Pfam" id="PF00135">
    <property type="entry name" value="COesterase"/>
    <property type="match status" value="1"/>
</dbReference>
<dbReference type="EC" id="3.1.1.-" evidence="4"/>
<feature type="region of interest" description="Disordered" evidence="5">
    <location>
        <begin position="37"/>
        <end position="65"/>
    </location>
</feature>